<dbReference type="EMBL" id="FXAZ01000006">
    <property type="protein sequence ID" value="SMG55296.1"/>
    <property type="molecule type" value="Genomic_DNA"/>
</dbReference>
<name>A0A1X7LN45_9BACL</name>
<evidence type="ECO:0000313" key="2">
    <source>
        <dbReference type="Proteomes" id="UP000193834"/>
    </source>
</evidence>
<protein>
    <submittedName>
        <fullName evidence="1">Uncharacterized protein</fullName>
    </submittedName>
</protein>
<dbReference type="Proteomes" id="UP000193834">
    <property type="component" value="Unassembled WGS sequence"/>
</dbReference>
<accession>A0A1X7LN45</accession>
<keyword evidence="2" id="KW-1185">Reference proteome</keyword>
<gene>
    <name evidence="1" type="ORF">SAMN06295960_3862</name>
</gene>
<dbReference type="AlphaFoldDB" id="A0A1X7LN45"/>
<sequence length="37" mass="4360">MYTSLLISDKEIAGYLYIILNLYNGHLQDSYLEYNSK</sequence>
<evidence type="ECO:0000313" key="1">
    <source>
        <dbReference type="EMBL" id="SMG55296.1"/>
    </source>
</evidence>
<organism evidence="1 2">
    <name type="scientific">Paenibacillus aquistagni</name>
    <dbReference type="NCBI Taxonomy" id="1852522"/>
    <lineage>
        <taxon>Bacteria</taxon>
        <taxon>Bacillati</taxon>
        <taxon>Bacillota</taxon>
        <taxon>Bacilli</taxon>
        <taxon>Bacillales</taxon>
        <taxon>Paenibacillaceae</taxon>
        <taxon>Paenibacillus</taxon>
    </lineage>
</organism>
<reference evidence="1 2" key="1">
    <citation type="submission" date="2017-04" db="EMBL/GenBank/DDBJ databases">
        <authorList>
            <person name="Afonso C.L."/>
            <person name="Miller P.J."/>
            <person name="Scott M.A."/>
            <person name="Spackman E."/>
            <person name="Goraichik I."/>
            <person name="Dimitrov K.M."/>
            <person name="Suarez D.L."/>
            <person name="Swayne D.E."/>
        </authorList>
    </citation>
    <scope>NUCLEOTIDE SEQUENCE [LARGE SCALE GENOMIC DNA]</scope>
    <source>
        <strain evidence="1 2">11</strain>
    </source>
</reference>
<proteinExistence type="predicted"/>